<organism evidence="1">
    <name type="scientific">freshwater metagenome</name>
    <dbReference type="NCBI Taxonomy" id="449393"/>
    <lineage>
        <taxon>unclassified sequences</taxon>
        <taxon>metagenomes</taxon>
        <taxon>ecological metagenomes</taxon>
    </lineage>
</organism>
<reference evidence="1" key="1">
    <citation type="submission" date="2020-05" db="EMBL/GenBank/DDBJ databases">
        <authorList>
            <person name="Chiriac C."/>
            <person name="Salcher M."/>
            <person name="Ghai R."/>
            <person name="Kavagutti S V."/>
        </authorList>
    </citation>
    <scope>NUCLEOTIDE SEQUENCE</scope>
</reference>
<dbReference type="AlphaFoldDB" id="A0A6J7ASD2"/>
<gene>
    <name evidence="1" type="ORF">UFOPK3099_02922</name>
</gene>
<name>A0A6J7ASD2_9ZZZZ</name>
<proteinExistence type="predicted"/>
<sequence>MSYMFSLDPKESACLTALALAKELRSIGATGLDAELHG</sequence>
<evidence type="ECO:0000313" key="1">
    <source>
        <dbReference type="EMBL" id="CAB4835896.1"/>
    </source>
</evidence>
<accession>A0A6J7ASD2</accession>
<dbReference type="EMBL" id="CAFAAV010000346">
    <property type="protein sequence ID" value="CAB4835896.1"/>
    <property type="molecule type" value="Genomic_DNA"/>
</dbReference>
<protein>
    <submittedName>
        <fullName evidence="1">Unannotated protein</fullName>
    </submittedName>
</protein>